<evidence type="ECO:0000313" key="3">
    <source>
        <dbReference type="EMBL" id="CAG9167348.1"/>
    </source>
</evidence>
<reference evidence="3 4" key="1">
    <citation type="submission" date="2021-08" db="EMBL/GenBank/DDBJ databases">
        <authorList>
            <person name="Peeters C."/>
        </authorList>
    </citation>
    <scope>NUCLEOTIDE SEQUENCE [LARGE SCALE GENOMIC DNA]</scope>
    <source>
        <strain evidence="3 4">LMG 32289</strain>
    </source>
</reference>
<protein>
    <submittedName>
        <fullName evidence="3">Phytochrome-like protein cph2</fullName>
    </submittedName>
</protein>
<dbReference type="EMBL" id="CAJZAG010000002">
    <property type="protein sequence ID" value="CAG9167348.1"/>
    <property type="molecule type" value="Genomic_DNA"/>
</dbReference>
<dbReference type="InterPro" id="IPR050706">
    <property type="entry name" value="Cyclic-di-GMP_PDE-like"/>
</dbReference>
<feature type="region of interest" description="Disordered" evidence="1">
    <location>
        <begin position="282"/>
        <end position="303"/>
    </location>
</feature>
<dbReference type="SUPFAM" id="SSF141868">
    <property type="entry name" value="EAL domain-like"/>
    <property type="match status" value="1"/>
</dbReference>
<comment type="caution">
    <text evidence="3">The sequence shown here is derived from an EMBL/GenBank/DDBJ whole genome shotgun (WGS) entry which is preliminary data.</text>
</comment>
<dbReference type="Pfam" id="PF00563">
    <property type="entry name" value="EAL"/>
    <property type="match status" value="1"/>
</dbReference>
<organism evidence="3 4">
    <name type="scientific">Cupriavidus pampae</name>
    <dbReference type="NCBI Taxonomy" id="659251"/>
    <lineage>
        <taxon>Bacteria</taxon>
        <taxon>Pseudomonadati</taxon>
        <taxon>Pseudomonadota</taxon>
        <taxon>Betaproteobacteria</taxon>
        <taxon>Burkholderiales</taxon>
        <taxon>Burkholderiaceae</taxon>
        <taxon>Cupriavidus</taxon>
    </lineage>
</organism>
<evidence type="ECO:0000256" key="1">
    <source>
        <dbReference type="SAM" id="MobiDB-lite"/>
    </source>
</evidence>
<feature type="domain" description="EAL" evidence="2">
    <location>
        <begin position="8"/>
        <end position="264"/>
    </location>
</feature>
<dbReference type="PANTHER" id="PTHR33121">
    <property type="entry name" value="CYCLIC DI-GMP PHOSPHODIESTERASE PDEF"/>
    <property type="match status" value="1"/>
</dbReference>
<dbReference type="Proteomes" id="UP000706525">
    <property type="component" value="Unassembled WGS sequence"/>
</dbReference>
<dbReference type="PROSITE" id="PS50883">
    <property type="entry name" value="EAL"/>
    <property type="match status" value="1"/>
</dbReference>
<dbReference type="InterPro" id="IPR035919">
    <property type="entry name" value="EAL_sf"/>
</dbReference>
<sequence>MYRPPSAQPAISSLPAAPLRSPLFPPLHAVFQPIVRLHDDSILGYEALIRGPRGSPLAQPDALFRHAREIGATVALECEAARVALAAWHALALPGKLFLNFSALTLRSLLCGAAEGMVEVLTVAGEPVAPERIVIELTEQTATGDIDSFARAMEMLTERGVQFALDDFGTGHANLDLLVALSPQFVKIDKSLVRGIESCARRREILRAMLRMMRAIGGTVIAEGIEDGGALAAVRKLGVIAAQGYFLGRPDATGGTRTLLAANQADINCSTWRAMTCDGSRGATGTTGVTTSSARALSSTSSR</sequence>
<proteinExistence type="predicted"/>
<name>A0ABN7Y1Z2_9BURK</name>
<gene>
    <name evidence="3" type="primary">cph2_1</name>
    <name evidence="3" type="ORF">LMG32289_01368</name>
</gene>
<dbReference type="InterPro" id="IPR001633">
    <property type="entry name" value="EAL_dom"/>
</dbReference>
<evidence type="ECO:0000313" key="4">
    <source>
        <dbReference type="Proteomes" id="UP000706525"/>
    </source>
</evidence>
<dbReference type="PANTHER" id="PTHR33121:SF76">
    <property type="entry name" value="SIGNALING PROTEIN"/>
    <property type="match status" value="1"/>
</dbReference>
<keyword evidence="4" id="KW-1185">Reference proteome</keyword>
<dbReference type="Gene3D" id="3.20.20.450">
    <property type="entry name" value="EAL domain"/>
    <property type="match status" value="1"/>
</dbReference>
<accession>A0ABN7Y1Z2</accession>
<evidence type="ECO:0000259" key="2">
    <source>
        <dbReference type="PROSITE" id="PS50883"/>
    </source>
</evidence>
<dbReference type="SMART" id="SM00052">
    <property type="entry name" value="EAL"/>
    <property type="match status" value="1"/>
</dbReference>
<dbReference type="CDD" id="cd01948">
    <property type="entry name" value="EAL"/>
    <property type="match status" value="1"/>
</dbReference>